<dbReference type="STRING" id="471704.A0A151JRE5"/>
<dbReference type="InterPro" id="IPR016035">
    <property type="entry name" value="Acyl_Trfase/lysoPLipase"/>
</dbReference>
<dbReference type="PANTHER" id="PTHR43775:SF23">
    <property type="entry name" value="FATTY ACID SYNTHASE 3"/>
    <property type="match status" value="1"/>
</dbReference>
<dbReference type="InterPro" id="IPR014043">
    <property type="entry name" value="Acyl_transferase_dom"/>
</dbReference>
<reference evidence="2 3" key="1">
    <citation type="submission" date="2015-09" db="EMBL/GenBank/DDBJ databases">
        <title>Trachymyrmex cornetzi WGS genome.</title>
        <authorList>
            <person name="Nygaard S."/>
            <person name="Hu H."/>
            <person name="Boomsma J."/>
            <person name="Zhang G."/>
        </authorList>
    </citation>
    <scope>NUCLEOTIDE SEQUENCE [LARGE SCALE GENOMIC DNA]</scope>
    <source>
        <strain evidence="2">Tcor2-1</strain>
        <tissue evidence="2">Whole body</tissue>
    </source>
</reference>
<dbReference type="GO" id="GO:0006633">
    <property type="term" value="P:fatty acid biosynthetic process"/>
    <property type="evidence" value="ECO:0007669"/>
    <property type="project" value="TreeGrafter"/>
</dbReference>
<dbReference type="GO" id="GO:0004312">
    <property type="term" value="F:fatty acid synthase activity"/>
    <property type="evidence" value="ECO:0007669"/>
    <property type="project" value="TreeGrafter"/>
</dbReference>
<evidence type="ECO:0000313" key="2">
    <source>
        <dbReference type="EMBL" id="KYN29958.1"/>
    </source>
</evidence>
<dbReference type="AlphaFoldDB" id="A0A151JRE5"/>
<organism evidence="2 3">
    <name type="scientific">Trachymyrmex cornetzi</name>
    <dbReference type="NCBI Taxonomy" id="471704"/>
    <lineage>
        <taxon>Eukaryota</taxon>
        <taxon>Metazoa</taxon>
        <taxon>Ecdysozoa</taxon>
        <taxon>Arthropoda</taxon>
        <taxon>Hexapoda</taxon>
        <taxon>Insecta</taxon>
        <taxon>Pterygota</taxon>
        <taxon>Neoptera</taxon>
        <taxon>Endopterygota</taxon>
        <taxon>Hymenoptera</taxon>
        <taxon>Apocrita</taxon>
        <taxon>Aculeata</taxon>
        <taxon>Formicoidea</taxon>
        <taxon>Formicidae</taxon>
        <taxon>Myrmicinae</taxon>
        <taxon>Trachymyrmex</taxon>
    </lineage>
</organism>
<evidence type="ECO:0000313" key="3">
    <source>
        <dbReference type="Proteomes" id="UP000078492"/>
    </source>
</evidence>
<proteinExistence type="predicted"/>
<evidence type="ECO:0000259" key="1">
    <source>
        <dbReference type="SMART" id="SM00827"/>
    </source>
</evidence>
<dbReference type="PANTHER" id="PTHR43775">
    <property type="entry name" value="FATTY ACID SYNTHASE"/>
    <property type="match status" value="1"/>
</dbReference>
<dbReference type="SMART" id="SM00827">
    <property type="entry name" value="PKS_AT"/>
    <property type="match status" value="1"/>
</dbReference>
<dbReference type="SUPFAM" id="SSF52151">
    <property type="entry name" value="FabD/lysophospholipase-like"/>
    <property type="match status" value="1"/>
</dbReference>
<dbReference type="InterPro" id="IPR050091">
    <property type="entry name" value="PKS_NRPS_Biosynth_Enz"/>
</dbReference>
<dbReference type="Proteomes" id="UP000078492">
    <property type="component" value="Unassembled WGS sequence"/>
</dbReference>
<dbReference type="Gene3D" id="3.40.366.10">
    <property type="entry name" value="Malonyl-Coenzyme A Acyl Carrier Protein, domain 2"/>
    <property type="match status" value="1"/>
</dbReference>
<dbReference type="Pfam" id="PF00698">
    <property type="entry name" value="Acyl_transf_1"/>
    <property type="match status" value="1"/>
</dbReference>
<sequence>LKFHVFAKAIRKCDDILKPYGISVIDIMTKIEESICENRLNVFLGIVAIQIGLVDLLTSLGITPDYIISHSAGELGCAYADKCLTIEQTILSAYFIGLACAEEKIIHSSMAVVNINHEYVRNICPADIEIVCYNSENSNVVCGPKESIKEFMKKLQVELKIAHIS</sequence>
<accession>A0A151JRE5</accession>
<feature type="non-terminal residue" evidence="2">
    <location>
        <position position="1"/>
    </location>
</feature>
<dbReference type="EMBL" id="KQ978591">
    <property type="protein sequence ID" value="KYN29958.1"/>
    <property type="molecule type" value="Genomic_DNA"/>
</dbReference>
<keyword evidence="3" id="KW-1185">Reference proteome</keyword>
<name>A0A151JRE5_9HYME</name>
<protein>
    <submittedName>
        <fullName evidence="2">Fatty acid synthase</fullName>
    </submittedName>
</protein>
<dbReference type="InterPro" id="IPR001227">
    <property type="entry name" value="Ac_transferase_dom_sf"/>
</dbReference>
<feature type="domain" description="Malonyl-CoA:ACP transacylase (MAT)" evidence="1">
    <location>
        <begin position="1"/>
        <end position="165"/>
    </location>
</feature>
<gene>
    <name evidence="2" type="ORF">ALC57_00586</name>
</gene>